<proteinExistence type="predicted"/>
<dbReference type="InterPro" id="IPR046670">
    <property type="entry name" value="DUF6540"/>
</dbReference>
<dbReference type="EMBL" id="JAQHRD010000003">
    <property type="protein sequence ID" value="KAJ6443704.1"/>
    <property type="molecule type" value="Genomic_DNA"/>
</dbReference>
<evidence type="ECO:0000313" key="2">
    <source>
        <dbReference type="Proteomes" id="UP001163105"/>
    </source>
</evidence>
<dbReference type="Pfam" id="PF20174">
    <property type="entry name" value="DUF6540"/>
    <property type="match status" value="1"/>
</dbReference>
<name>A0AB34FXR8_9HYPO</name>
<keyword evidence="2" id="KW-1185">Reference proteome</keyword>
<dbReference type="AlphaFoldDB" id="A0AB34FXR8"/>
<evidence type="ECO:0000313" key="1">
    <source>
        <dbReference type="EMBL" id="KAJ6443704.1"/>
    </source>
</evidence>
<organism evidence="1 2">
    <name type="scientific">Purpureocillium lavendulum</name>
    <dbReference type="NCBI Taxonomy" id="1247861"/>
    <lineage>
        <taxon>Eukaryota</taxon>
        <taxon>Fungi</taxon>
        <taxon>Dikarya</taxon>
        <taxon>Ascomycota</taxon>
        <taxon>Pezizomycotina</taxon>
        <taxon>Sordariomycetes</taxon>
        <taxon>Hypocreomycetidae</taxon>
        <taxon>Hypocreales</taxon>
        <taxon>Ophiocordycipitaceae</taxon>
        <taxon>Purpureocillium</taxon>
    </lineage>
</organism>
<sequence length="200" mass="23210">MARKWYPVHKVRYNIALPDPDMPPGRLHHAILVQTKENGSGTLYHVIGDITSRDGMTYESKKTENPAGSRSFHSQELLGYTHSDAHPGLWNAVLSSLPTPPQQKVSNPKKHGRVEPFKEKLGKYQYIFYEPGEDRQALWKCTEWVEWYAIPALWQNDLIQGEIPSTEGQSSTLEWVWDEEVGLYRYLDETANVWVWQERE</sequence>
<protein>
    <submittedName>
        <fullName evidence="1">Trehalose synthase (Ccg-9)</fullName>
    </submittedName>
</protein>
<reference evidence="1" key="1">
    <citation type="submission" date="2023-01" db="EMBL/GenBank/DDBJ databases">
        <title>The growth and conidiation of Purpureocillium lavendulum are regulated by nitrogen source and histone H3K14 acetylation.</title>
        <authorList>
            <person name="Tang P."/>
            <person name="Han J."/>
            <person name="Zhang C."/>
            <person name="Tang P."/>
            <person name="Qi F."/>
            <person name="Zhang K."/>
            <person name="Liang L."/>
        </authorList>
    </citation>
    <scope>NUCLEOTIDE SEQUENCE</scope>
    <source>
        <strain evidence="1">YMF1.00683</strain>
    </source>
</reference>
<dbReference type="Proteomes" id="UP001163105">
    <property type="component" value="Unassembled WGS sequence"/>
</dbReference>
<comment type="caution">
    <text evidence="1">The sequence shown here is derived from an EMBL/GenBank/DDBJ whole genome shotgun (WGS) entry which is preliminary data.</text>
</comment>
<gene>
    <name evidence="1" type="ORF">O9K51_04883</name>
</gene>
<accession>A0AB34FXR8</accession>